<comment type="cofactor">
    <cofactor evidence="1">
        <name>Mg(2+)</name>
        <dbReference type="ChEBI" id="CHEBI:18420"/>
    </cofactor>
</comment>
<keyword evidence="4" id="KW-1185">Reference proteome</keyword>
<dbReference type="GO" id="GO:0043139">
    <property type="term" value="F:5'-3' DNA helicase activity"/>
    <property type="evidence" value="ECO:0007669"/>
    <property type="project" value="UniProtKB-EC"/>
</dbReference>
<dbReference type="GO" id="GO:0006310">
    <property type="term" value="P:DNA recombination"/>
    <property type="evidence" value="ECO:0007669"/>
    <property type="project" value="UniProtKB-KW"/>
</dbReference>
<dbReference type="OrthoDB" id="2689584at2759"/>
<evidence type="ECO:0000313" key="4">
    <source>
        <dbReference type="Proteomes" id="UP000886523"/>
    </source>
</evidence>
<keyword evidence="1" id="KW-0378">Hydrolase</keyword>
<comment type="caution">
    <text evidence="3">The sequence shown here is derived from an EMBL/GenBank/DDBJ whole genome shotgun (WGS) entry which is preliminary data.</text>
</comment>
<dbReference type="InterPro" id="IPR010285">
    <property type="entry name" value="DNA_helicase_pif1-like_DEAD"/>
</dbReference>
<dbReference type="GO" id="GO:0005524">
    <property type="term" value="F:ATP binding"/>
    <property type="evidence" value="ECO:0007669"/>
    <property type="project" value="UniProtKB-KW"/>
</dbReference>
<keyword evidence="1" id="KW-0234">DNA repair</keyword>
<evidence type="ECO:0000256" key="1">
    <source>
        <dbReference type="RuleBase" id="RU363044"/>
    </source>
</evidence>
<accession>A0A9P6AZZ0</accession>
<protein>
    <recommendedName>
        <fullName evidence="1">ATP-dependent DNA helicase</fullName>
        <ecNumber evidence="1">5.6.2.3</ecNumber>
    </recommendedName>
</protein>
<dbReference type="GO" id="GO:0006281">
    <property type="term" value="P:DNA repair"/>
    <property type="evidence" value="ECO:0007669"/>
    <property type="project" value="UniProtKB-KW"/>
</dbReference>
<dbReference type="InterPro" id="IPR027417">
    <property type="entry name" value="P-loop_NTPase"/>
</dbReference>
<dbReference type="GO" id="GO:0000723">
    <property type="term" value="P:telomere maintenance"/>
    <property type="evidence" value="ECO:0007669"/>
    <property type="project" value="InterPro"/>
</dbReference>
<feature type="domain" description="DNA helicase Pif1-like DEAD-box helicase" evidence="2">
    <location>
        <begin position="18"/>
        <end position="66"/>
    </location>
</feature>
<keyword evidence="1" id="KW-0067">ATP-binding</keyword>
<reference evidence="3" key="1">
    <citation type="journal article" date="2020" name="Nat. Commun.">
        <title>Large-scale genome sequencing of mycorrhizal fungi provides insights into the early evolution of symbiotic traits.</title>
        <authorList>
            <person name="Miyauchi S."/>
            <person name="Kiss E."/>
            <person name="Kuo A."/>
            <person name="Drula E."/>
            <person name="Kohler A."/>
            <person name="Sanchez-Garcia M."/>
            <person name="Morin E."/>
            <person name="Andreopoulos B."/>
            <person name="Barry K.W."/>
            <person name="Bonito G."/>
            <person name="Buee M."/>
            <person name="Carver A."/>
            <person name="Chen C."/>
            <person name="Cichocki N."/>
            <person name="Clum A."/>
            <person name="Culley D."/>
            <person name="Crous P.W."/>
            <person name="Fauchery L."/>
            <person name="Girlanda M."/>
            <person name="Hayes R.D."/>
            <person name="Keri Z."/>
            <person name="LaButti K."/>
            <person name="Lipzen A."/>
            <person name="Lombard V."/>
            <person name="Magnuson J."/>
            <person name="Maillard F."/>
            <person name="Murat C."/>
            <person name="Nolan M."/>
            <person name="Ohm R.A."/>
            <person name="Pangilinan J."/>
            <person name="Pereira M.F."/>
            <person name="Perotto S."/>
            <person name="Peter M."/>
            <person name="Pfister S."/>
            <person name="Riley R."/>
            <person name="Sitrit Y."/>
            <person name="Stielow J.B."/>
            <person name="Szollosi G."/>
            <person name="Zifcakova L."/>
            <person name="Stursova M."/>
            <person name="Spatafora J.W."/>
            <person name="Tedersoo L."/>
            <person name="Vaario L.M."/>
            <person name="Yamada A."/>
            <person name="Yan M."/>
            <person name="Wang P."/>
            <person name="Xu J."/>
            <person name="Bruns T."/>
            <person name="Baldrian P."/>
            <person name="Vilgalys R."/>
            <person name="Dunand C."/>
            <person name="Henrissat B."/>
            <person name="Grigoriev I.V."/>
            <person name="Hibbett D."/>
            <person name="Nagy L.G."/>
            <person name="Martin F.M."/>
        </authorList>
    </citation>
    <scope>NUCLEOTIDE SEQUENCE</scope>
    <source>
        <strain evidence="3">UP504</strain>
    </source>
</reference>
<comment type="similarity">
    <text evidence="1">Belongs to the helicase family.</text>
</comment>
<dbReference type="GO" id="GO:0016787">
    <property type="term" value="F:hydrolase activity"/>
    <property type="evidence" value="ECO:0007669"/>
    <property type="project" value="UniProtKB-KW"/>
</dbReference>
<proteinExistence type="inferred from homology"/>
<dbReference type="Pfam" id="PF05970">
    <property type="entry name" value="PIF1"/>
    <property type="match status" value="1"/>
</dbReference>
<name>A0A9P6AZZ0_9AGAM</name>
<dbReference type="AlphaFoldDB" id="A0A9P6AZZ0"/>
<keyword evidence="1" id="KW-0347">Helicase</keyword>
<organism evidence="3 4">
    <name type="scientific">Hydnum rufescens UP504</name>
    <dbReference type="NCBI Taxonomy" id="1448309"/>
    <lineage>
        <taxon>Eukaryota</taxon>
        <taxon>Fungi</taxon>
        <taxon>Dikarya</taxon>
        <taxon>Basidiomycota</taxon>
        <taxon>Agaricomycotina</taxon>
        <taxon>Agaricomycetes</taxon>
        <taxon>Cantharellales</taxon>
        <taxon>Hydnaceae</taxon>
        <taxon>Hydnum</taxon>
    </lineage>
</organism>
<evidence type="ECO:0000313" key="3">
    <source>
        <dbReference type="EMBL" id="KAF9514947.1"/>
    </source>
</evidence>
<gene>
    <name evidence="3" type="ORF">BS47DRAFT_1294539</name>
</gene>
<keyword evidence="1" id="KW-0227">DNA damage</keyword>
<keyword evidence="1" id="KW-0233">DNA recombination</keyword>
<dbReference type="Proteomes" id="UP000886523">
    <property type="component" value="Unassembled WGS sequence"/>
</dbReference>
<dbReference type="EMBL" id="MU128955">
    <property type="protein sequence ID" value="KAF9514947.1"/>
    <property type="molecule type" value="Genomic_DNA"/>
</dbReference>
<keyword evidence="1" id="KW-0547">Nucleotide-binding</keyword>
<sequence>MGRIKDELNAEVHKRLPQLNDEQHKIFDIIMNAVEHDDPLILFIDAKQGRGKTFLMNTVIPALCSQG</sequence>
<evidence type="ECO:0000259" key="2">
    <source>
        <dbReference type="Pfam" id="PF05970"/>
    </source>
</evidence>
<dbReference type="Gene3D" id="3.40.50.300">
    <property type="entry name" value="P-loop containing nucleotide triphosphate hydrolases"/>
    <property type="match status" value="1"/>
</dbReference>
<comment type="catalytic activity">
    <reaction evidence="1">
        <text>ATP + H2O = ADP + phosphate + H(+)</text>
        <dbReference type="Rhea" id="RHEA:13065"/>
        <dbReference type="ChEBI" id="CHEBI:15377"/>
        <dbReference type="ChEBI" id="CHEBI:15378"/>
        <dbReference type="ChEBI" id="CHEBI:30616"/>
        <dbReference type="ChEBI" id="CHEBI:43474"/>
        <dbReference type="ChEBI" id="CHEBI:456216"/>
        <dbReference type="EC" id="5.6.2.3"/>
    </reaction>
</comment>
<dbReference type="EC" id="5.6.2.3" evidence="1"/>